<accession>A0ABU1QG24</accession>
<sequence>MRMAQTVNKVDSYIFQDFAKFDSSRSEVQDIDELNHFDLYLVHWKSLMGFLQNPHLLAFAYIKLVLPLL</sequence>
<gene>
    <name evidence="1" type="ORF">J2W98_002447</name>
</gene>
<evidence type="ECO:0000313" key="2">
    <source>
        <dbReference type="Proteomes" id="UP001266807"/>
    </source>
</evidence>
<protein>
    <submittedName>
        <fullName evidence="1">Uncharacterized protein</fullName>
    </submittedName>
</protein>
<dbReference type="EMBL" id="JAVDUG010000002">
    <property type="protein sequence ID" value="MDR6778185.1"/>
    <property type="molecule type" value="Genomic_DNA"/>
</dbReference>
<organism evidence="1 2">
    <name type="scientific">Paenibacillus peoriae</name>
    <dbReference type="NCBI Taxonomy" id="59893"/>
    <lineage>
        <taxon>Bacteria</taxon>
        <taxon>Bacillati</taxon>
        <taxon>Bacillota</taxon>
        <taxon>Bacilli</taxon>
        <taxon>Bacillales</taxon>
        <taxon>Paenibacillaceae</taxon>
        <taxon>Paenibacillus</taxon>
    </lineage>
</organism>
<keyword evidence="2" id="KW-1185">Reference proteome</keyword>
<reference evidence="1 2" key="1">
    <citation type="submission" date="2023-07" db="EMBL/GenBank/DDBJ databases">
        <title>Sorghum-associated microbial communities from plants grown in Nebraska, USA.</title>
        <authorList>
            <person name="Schachtman D."/>
        </authorList>
    </citation>
    <scope>NUCLEOTIDE SEQUENCE [LARGE SCALE GENOMIC DNA]</scope>
    <source>
        <strain evidence="1 2">BE143</strain>
    </source>
</reference>
<comment type="caution">
    <text evidence="1">The sequence shown here is derived from an EMBL/GenBank/DDBJ whole genome shotgun (WGS) entry which is preliminary data.</text>
</comment>
<proteinExistence type="predicted"/>
<evidence type="ECO:0000313" key="1">
    <source>
        <dbReference type="EMBL" id="MDR6778185.1"/>
    </source>
</evidence>
<dbReference type="Proteomes" id="UP001266807">
    <property type="component" value="Unassembled WGS sequence"/>
</dbReference>
<name>A0ABU1QG24_9BACL</name>